<gene>
    <name evidence="2" type="ORF">VSR73_09200</name>
</gene>
<accession>A0ABU9RMF3</accession>
<dbReference type="RefSeq" id="WP_342946553.1">
    <property type="nucleotide sequence ID" value="NZ_JAYMRV010000002.1"/>
</dbReference>
<sequence>MNWIQEIAKLAYIKQVLAEADQRKLWPHHLPAVAATPAQIEAVEAALGTRLDRNYAELLLHADGWRGFYQTVDLFGTADLLGSEKMSAARELLGAVDDDVISATRNRRNDLLPIAATTQDRDLFVLTLPKAEAPGEVLWLAGELIDRFTNVGEFFLAMMDYNRLEVARFQKK</sequence>
<name>A0ABU9RMF3_9BURK</name>
<evidence type="ECO:0000313" key="3">
    <source>
        <dbReference type="Proteomes" id="UP001489897"/>
    </source>
</evidence>
<dbReference type="InterPro" id="IPR018958">
    <property type="entry name" value="Knr4/Smi1-like_dom"/>
</dbReference>
<dbReference type="EMBL" id="JAYMRV010000002">
    <property type="protein sequence ID" value="MEM5421233.1"/>
    <property type="molecule type" value="Genomic_DNA"/>
</dbReference>
<protein>
    <submittedName>
        <fullName evidence="2">SMI1/KNR4 family protein</fullName>
    </submittedName>
</protein>
<dbReference type="Pfam" id="PF09346">
    <property type="entry name" value="SMI1_KNR4"/>
    <property type="match status" value="1"/>
</dbReference>
<reference evidence="2 3" key="1">
    <citation type="submission" date="2024-01" db="EMBL/GenBank/DDBJ databases">
        <title>The diversity of rhizobia nodulating Mimosa spp. in eleven states of Brazil covering several biomes is determined by host plant, location, and edaphic factors.</title>
        <authorList>
            <person name="Rouws L."/>
            <person name="Barauna A."/>
            <person name="Beukes C."/>
            <person name="De Faria S.M."/>
            <person name="Gross E."/>
            <person name="Dos Reis Junior F.B."/>
            <person name="Simon M."/>
            <person name="Maluk M."/>
            <person name="Odee D.W."/>
            <person name="Kenicer G."/>
            <person name="Young J.P.W."/>
            <person name="Reis V.M."/>
            <person name="Zilli J."/>
            <person name="James E.K."/>
        </authorList>
    </citation>
    <scope>NUCLEOTIDE SEQUENCE [LARGE SCALE GENOMIC DNA]</scope>
    <source>
        <strain evidence="2 3">JPY167</strain>
    </source>
</reference>
<evidence type="ECO:0000313" key="2">
    <source>
        <dbReference type="EMBL" id="MEM5421233.1"/>
    </source>
</evidence>
<keyword evidence="3" id="KW-1185">Reference proteome</keyword>
<dbReference type="Proteomes" id="UP001489897">
    <property type="component" value="Unassembled WGS sequence"/>
</dbReference>
<comment type="caution">
    <text evidence="2">The sequence shown here is derived from an EMBL/GenBank/DDBJ whole genome shotgun (WGS) entry which is preliminary data.</text>
</comment>
<organism evidence="2 3">
    <name type="scientific">Paraburkholderia ferrariae</name>
    <dbReference type="NCBI Taxonomy" id="386056"/>
    <lineage>
        <taxon>Bacteria</taxon>
        <taxon>Pseudomonadati</taxon>
        <taxon>Pseudomonadota</taxon>
        <taxon>Betaproteobacteria</taxon>
        <taxon>Burkholderiales</taxon>
        <taxon>Burkholderiaceae</taxon>
        <taxon>Paraburkholderia</taxon>
    </lineage>
</organism>
<dbReference type="SUPFAM" id="SSF160631">
    <property type="entry name" value="SMI1/KNR4-like"/>
    <property type="match status" value="1"/>
</dbReference>
<dbReference type="Gene3D" id="3.40.1580.10">
    <property type="entry name" value="SMI1/KNR4-like"/>
    <property type="match status" value="1"/>
</dbReference>
<dbReference type="InterPro" id="IPR037883">
    <property type="entry name" value="Knr4/Smi1-like_sf"/>
</dbReference>
<proteinExistence type="predicted"/>
<evidence type="ECO:0000259" key="1">
    <source>
        <dbReference type="Pfam" id="PF09346"/>
    </source>
</evidence>
<feature type="domain" description="Knr4/Smi1-like" evidence="1">
    <location>
        <begin position="35"/>
        <end position="155"/>
    </location>
</feature>